<dbReference type="SMR" id="A0A6G6AB07"/>
<evidence type="ECO:0000259" key="2">
    <source>
        <dbReference type="PROSITE" id="PS51750"/>
    </source>
</evidence>
<dbReference type="SMART" id="SM01040">
    <property type="entry name" value="Bro-N"/>
    <property type="match status" value="1"/>
</dbReference>
<reference evidence="3" key="1">
    <citation type="submission" date="2019-07" db="EMBL/GenBank/DDBJ databases">
        <title>The discovery of a new lineage B mimivirus raises questions about particles surface fibrils.</title>
        <authorList>
            <person name="Silva L.K.S."/>
            <person name="Rodrigues R.A.L."/>
            <person name="Andrade A.C.S.P."/>
            <person name="Hikida H."/>
            <person name="Andreani J."/>
            <person name="Levasseur A."/>
            <person name="La Scola B."/>
            <person name="Abrahao J.S."/>
        </authorList>
    </citation>
    <scope>NUCLEOTIDE SEQUENCE</scope>
    <source>
        <strain evidence="3">B60</strain>
    </source>
</reference>
<feature type="coiled-coil region" evidence="1">
    <location>
        <begin position="287"/>
        <end position="328"/>
    </location>
</feature>
<accession>A0A6G6AB07</accession>
<dbReference type="PROSITE" id="PS51750">
    <property type="entry name" value="BRO_N"/>
    <property type="match status" value="1"/>
</dbReference>
<protein>
    <submittedName>
        <fullName evidence="3">Bro-n domain-containing protein</fullName>
    </submittedName>
</protein>
<name>A0A6G6AB07_9VIRU</name>
<keyword evidence="1" id="KW-0175">Coiled coil</keyword>
<organism evidence="3">
    <name type="scientific">Borely moumouvirus</name>
    <dbReference type="NCBI Taxonomy" id="2712067"/>
    <lineage>
        <taxon>Viruses</taxon>
        <taxon>Varidnaviria</taxon>
        <taxon>Bamfordvirae</taxon>
        <taxon>Nucleocytoviricota</taxon>
        <taxon>Megaviricetes</taxon>
        <taxon>Imitervirales</taxon>
        <taxon>Mimiviridae</taxon>
        <taxon>Megamimivirinae</taxon>
        <taxon>Moumouvirus</taxon>
    </lineage>
</organism>
<feature type="domain" description="Bro-N" evidence="2">
    <location>
        <begin position="24"/>
        <end position="134"/>
    </location>
</feature>
<evidence type="ECO:0000256" key="1">
    <source>
        <dbReference type="SAM" id="Coils"/>
    </source>
</evidence>
<evidence type="ECO:0000313" key="3">
    <source>
        <dbReference type="EMBL" id="QID05737.1"/>
    </source>
</evidence>
<dbReference type="InterPro" id="IPR003497">
    <property type="entry name" value="BRO_N_domain"/>
</dbReference>
<proteinExistence type="predicted"/>
<dbReference type="EMBL" id="MN175499">
    <property type="protein sequence ID" value="QID05737.1"/>
    <property type="molecule type" value="Genomic_DNA"/>
</dbReference>
<dbReference type="Pfam" id="PF02498">
    <property type="entry name" value="Bro-N"/>
    <property type="match status" value="1"/>
</dbReference>
<sequence length="336" mass="39748">MSNKIKPIIQKITNNDAKIIKQNKNKISEMFADKDADVIVIRDDNSNYWYNGDDIAFILKYNNIEKALIKHINNKYKKYYYELGILDELKIDPQTIFIDDSGLFQLVSRSKKPEAVKLWRKITKEILPELFATGTYTLPPKESDIDRLNKSFYDDNMLSDYQNIPAIYLAYIGKYNNKHILKYGKSNDFVTRDLEQHRIMYKKFNVIKIWETMANDKVESKIKINFASKNMSTVLSKKELGIKCKQATKRELVVLNEVNDLEYCLNMIDNVVKNTTLPQEDEYIKTINNWEHKYELLNVKYESSQEKYKLLEKNNKNLKENNKLLKEKLKTRGRYS</sequence>